<reference evidence="2" key="1">
    <citation type="submission" date="2019-03" db="EMBL/GenBank/DDBJ databases">
        <authorList>
            <consortium name="Pathogen Informatics"/>
        </authorList>
    </citation>
    <scope>NUCLEOTIDE SEQUENCE</scope>
    <source>
        <strain evidence="2">Unknown</strain>
    </source>
</reference>
<organism evidence="2">
    <name type="scientific">uncultured Avibacterium sp</name>
    <dbReference type="NCBI Taxonomy" id="1936169"/>
    <lineage>
        <taxon>Bacteria</taxon>
        <taxon>Pseudomonadati</taxon>
        <taxon>Pseudomonadota</taxon>
        <taxon>Gammaproteobacteria</taxon>
        <taxon>Pasteurellales</taxon>
        <taxon>Pasteurellaceae</taxon>
        <taxon>Avibacterium</taxon>
        <taxon>environmental samples</taxon>
    </lineage>
</organism>
<name>A0A486XFK6_9PAST</name>
<evidence type="ECO:0000313" key="2">
    <source>
        <dbReference type="EMBL" id="VGM96716.1"/>
    </source>
</evidence>
<proteinExistence type="predicted"/>
<dbReference type="EMBL" id="CAAHDN010000018">
    <property type="protein sequence ID" value="VGM96716.1"/>
    <property type="molecule type" value="Genomic_DNA"/>
</dbReference>
<dbReference type="InterPro" id="IPR035093">
    <property type="entry name" value="RelE/ParE_toxin_dom_sf"/>
</dbReference>
<evidence type="ECO:0000256" key="1">
    <source>
        <dbReference type="ARBA" id="ARBA00022649"/>
    </source>
</evidence>
<sequence>MPAKKLEVTLPAIRQLDEILSSVSDYTGSLKSSEKLNSELQKVFQRIAFLPKIGKKRDDETRELFCRHYRIVYREYDDRVEIITVIHSRRKYPLLSS</sequence>
<accession>A0A486XFK6</accession>
<dbReference type="AlphaFoldDB" id="A0A486XFK6"/>
<dbReference type="Gene3D" id="3.30.2310.20">
    <property type="entry name" value="RelE-like"/>
    <property type="match status" value="1"/>
</dbReference>
<dbReference type="InterPro" id="IPR007712">
    <property type="entry name" value="RelE/ParE_toxin"/>
</dbReference>
<protein>
    <submittedName>
        <fullName evidence="2">Plasmid stabilisation system protein</fullName>
    </submittedName>
</protein>
<gene>
    <name evidence="2" type="ORF">NCTC4101_02147</name>
</gene>
<dbReference type="Pfam" id="PF05016">
    <property type="entry name" value="ParE_toxin"/>
    <property type="match status" value="1"/>
</dbReference>
<keyword evidence="1" id="KW-1277">Toxin-antitoxin system</keyword>